<dbReference type="Proteomes" id="UP000025227">
    <property type="component" value="Unplaced"/>
</dbReference>
<reference evidence="2" key="1">
    <citation type="submission" date="2020-12" db="UniProtKB">
        <authorList>
            <consortium name="WormBaseParasite"/>
        </authorList>
    </citation>
    <scope>IDENTIFICATION</scope>
    <source>
        <strain evidence="2">MHco3</strain>
    </source>
</reference>
<sequence length="252" mass="28671">METSLPTIDSELMWDSHTDEDLGDLLDLIMKNSLPNTSSFLNGEPIEGTSRASESVSTMSQDSFSLDDVEWMPHHGSRSLLRKIQAIIDLQPGFHCMDDRESSENLSEIIQRQLIMDEVRAKLDASTRRVYARRYGRDAAARRQSGPSLFVPRRQGIEMPPSYLALIEKMNPILFDEIHDGEMNQLPIPPDDIAYLNRLGQFIDIFEGVLLSETSEYHGEEAYVLQAEYDRVYDLLFTNSQSMTILGDGQYT</sequence>
<keyword evidence="1" id="KW-1185">Reference proteome</keyword>
<proteinExistence type="predicted"/>
<accession>A0A7I4Z5E0</accession>
<protein>
    <submittedName>
        <fullName evidence="2">DNA replication complex GINS protein SLD5</fullName>
    </submittedName>
</protein>
<evidence type="ECO:0000313" key="1">
    <source>
        <dbReference type="Proteomes" id="UP000025227"/>
    </source>
</evidence>
<evidence type="ECO:0000313" key="2">
    <source>
        <dbReference type="WBParaSite" id="HCON_00191890-00001"/>
    </source>
</evidence>
<dbReference type="WBParaSite" id="HCON_00191890-00001">
    <property type="protein sequence ID" value="HCON_00191890-00001"/>
    <property type="gene ID" value="HCON_00191890"/>
</dbReference>
<dbReference type="OMA" id="DDVEWMP"/>
<name>A0A7I4Z5E0_HAECO</name>
<organism evidence="1 2">
    <name type="scientific">Haemonchus contortus</name>
    <name type="common">Barber pole worm</name>
    <dbReference type="NCBI Taxonomy" id="6289"/>
    <lineage>
        <taxon>Eukaryota</taxon>
        <taxon>Metazoa</taxon>
        <taxon>Ecdysozoa</taxon>
        <taxon>Nematoda</taxon>
        <taxon>Chromadorea</taxon>
        <taxon>Rhabditida</taxon>
        <taxon>Rhabditina</taxon>
        <taxon>Rhabditomorpha</taxon>
        <taxon>Strongyloidea</taxon>
        <taxon>Trichostrongylidae</taxon>
        <taxon>Haemonchus</taxon>
    </lineage>
</organism>
<dbReference type="AlphaFoldDB" id="A0A7I4Z5E0"/>
<dbReference type="OrthoDB" id="5820949at2759"/>